<dbReference type="InterPro" id="IPR046450">
    <property type="entry name" value="PA_dom_sf"/>
</dbReference>
<dbReference type="InterPro" id="IPR003137">
    <property type="entry name" value="PA_domain"/>
</dbReference>
<keyword evidence="3" id="KW-0732">Signal</keyword>
<protein>
    <recommendedName>
        <fullName evidence="8">Aminopeptidase</fullName>
    </recommendedName>
</protein>
<dbReference type="Pfam" id="PF04389">
    <property type="entry name" value="Peptidase_M28"/>
    <property type="match status" value="1"/>
</dbReference>
<dbReference type="PANTHER" id="PTHR12147">
    <property type="entry name" value="METALLOPEPTIDASE M28 FAMILY MEMBER"/>
    <property type="match status" value="1"/>
</dbReference>
<dbReference type="InterPro" id="IPR045175">
    <property type="entry name" value="M28_fam"/>
</dbReference>
<comment type="caution">
    <text evidence="6">The sequence shown here is derived from an EMBL/GenBank/DDBJ whole genome shotgun (WGS) entry which is preliminary data.</text>
</comment>
<evidence type="ECO:0000313" key="6">
    <source>
        <dbReference type="EMBL" id="CAF3314421.1"/>
    </source>
</evidence>
<dbReference type="GO" id="GO:0006508">
    <property type="term" value="P:proteolysis"/>
    <property type="evidence" value="ECO:0007669"/>
    <property type="project" value="InterPro"/>
</dbReference>
<dbReference type="Pfam" id="PF02225">
    <property type="entry name" value="PA"/>
    <property type="match status" value="1"/>
</dbReference>
<dbReference type="Gene3D" id="3.40.630.10">
    <property type="entry name" value="Zn peptidases"/>
    <property type="match status" value="1"/>
</dbReference>
<evidence type="ECO:0000256" key="2">
    <source>
        <dbReference type="ARBA" id="ARBA00005634"/>
    </source>
</evidence>
<evidence type="ECO:0008006" key="8">
    <source>
        <dbReference type="Google" id="ProtNLM"/>
    </source>
</evidence>
<dbReference type="AlphaFoldDB" id="A0A817TF50"/>
<evidence type="ECO:0000256" key="1">
    <source>
        <dbReference type="ARBA" id="ARBA00001947"/>
    </source>
</evidence>
<feature type="chain" id="PRO_5032342917" description="Aminopeptidase" evidence="3">
    <location>
        <begin position="25"/>
        <end position="550"/>
    </location>
</feature>
<sequence length="550" mass="59771">MMIRSIQFVGIILIFINLTTSVTGMTVNNDQIDVSRQLSDVRYASSIQINDVMKHLDELQAIATASSGNRAVETIGFNRTLDYITNFLSVNTKFKITKTFFNLRNFQLLRNPTLSSTVNGVVKTHIYSVNPAIGEFNHPLYTTSANISSDILITAIPNLGCSDDDWLAASPAPAGLVAIVKRGGCAFQSKGTLASKYNVAALLLYNDGTTPNNMRPTKINLGQNNRVPALFLSYDLGKSLATAANDPSQVATVRLTIVTDNELNPVGNICADTTTGDPTQTIVIGSHSDSVPAGPGINDNGSGSAANLALAAALSSLLQTSNYPAYKYRIRFCWWGAEELGLIGADYYVSEAIKSSVVGERIADYLVNINLDMLGSPNFIFGIYDGKTAPSTTPATAKPGSNKMTALFQDWFDRNQLPWDYTNFDGRSDYGPFLAAGIAAGGLFSGADAMKTTEQVNRYAAMLGRNLSGIASIRQDICYHQSCDKTTNINKFALEKMVKATAHAIESLGQQSDLESWLYPTREIEEISKKSPPQQYQYDSINEYFGLPYN</sequence>
<accession>A0A817TF50</accession>
<feature type="domain" description="PA" evidence="4">
    <location>
        <begin position="155"/>
        <end position="240"/>
    </location>
</feature>
<feature type="signal peptide" evidence="3">
    <location>
        <begin position="1"/>
        <end position="24"/>
    </location>
</feature>
<dbReference type="GO" id="GO:0008235">
    <property type="term" value="F:metalloexopeptidase activity"/>
    <property type="evidence" value="ECO:0007669"/>
    <property type="project" value="InterPro"/>
</dbReference>
<dbReference type="PANTHER" id="PTHR12147:SF26">
    <property type="entry name" value="PEPTIDASE M28 DOMAIN-CONTAINING PROTEIN"/>
    <property type="match status" value="1"/>
</dbReference>
<dbReference type="SUPFAM" id="SSF52025">
    <property type="entry name" value="PA domain"/>
    <property type="match status" value="1"/>
</dbReference>
<evidence type="ECO:0000313" key="7">
    <source>
        <dbReference type="Proteomes" id="UP000663869"/>
    </source>
</evidence>
<dbReference type="CDD" id="cd00538">
    <property type="entry name" value="PA"/>
    <property type="match status" value="1"/>
</dbReference>
<dbReference type="Proteomes" id="UP000663869">
    <property type="component" value="Unassembled WGS sequence"/>
</dbReference>
<dbReference type="InterPro" id="IPR007484">
    <property type="entry name" value="Peptidase_M28"/>
</dbReference>
<evidence type="ECO:0000256" key="3">
    <source>
        <dbReference type="SAM" id="SignalP"/>
    </source>
</evidence>
<feature type="domain" description="Peptidase M28" evidence="5">
    <location>
        <begin position="268"/>
        <end position="503"/>
    </location>
</feature>
<reference evidence="6" key="1">
    <citation type="submission" date="2021-02" db="EMBL/GenBank/DDBJ databases">
        <authorList>
            <person name="Nowell W R."/>
        </authorList>
    </citation>
    <scope>NUCLEOTIDE SEQUENCE</scope>
</reference>
<evidence type="ECO:0000259" key="4">
    <source>
        <dbReference type="Pfam" id="PF02225"/>
    </source>
</evidence>
<name>A0A817TF50_9BILA</name>
<organism evidence="6 7">
    <name type="scientific">Rotaria socialis</name>
    <dbReference type="NCBI Taxonomy" id="392032"/>
    <lineage>
        <taxon>Eukaryota</taxon>
        <taxon>Metazoa</taxon>
        <taxon>Spiralia</taxon>
        <taxon>Gnathifera</taxon>
        <taxon>Rotifera</taxon>
        <taxon>Eurotatoria</taxon>
        <taxon>Bdelloidea</taxon>
        <taxon>Philodinida</taxon>
        <taxon>Philodinidae</taxon>
        <taxon>Rotaria</taxon>
    </lineage>
</organism>
<dbReference type="EMBL" id="CAJNYU010000015">
    <property type="protein sequence ID" value="CAF3314421.1"/>
    <property type="molecule type" value="Genomic_DNA"/>
</dbReference>
<proteinExistence type="inferred from homology"/>
<comment type="similarity">
    <text evidence="2">Belongs to the peptidase M28 family. M28B subfamily.</text>
</comment>
<evidence type="ECO:0000259" key="5">
    <source>
        <dbReference type="Pfam" id="PF04389"/>
    </source>
</evidence>
<gene>
    <name evidence="6" type="ORF">FME351_LOCUS743</name>
</gene>
<comment type="cofactor">
    <cofactor evidence="1">
        <name>Zn(2+)</name>
        <dbReference type="ChEBI" id="CHEBI:29105"/>
    </cofactor>
</comment>
<dbReference type="SUPFAM" id="SSF53187">
    <property type="entry name" value="Zn-dependent exopeptidases"/>
    <property type="match status" value="1"/>
</dbReference>